<name>A0A9P1M3B9_9DINO</name>
<protein>
    <submittedName>
        <fullName evidence="2">Uncharacterized protein</fullName>
    </submittedName>
</protein>
<keyword evidence="4" id="KW-1185">Reference proteome</keyword>
<organism evidence="2">
    <name type="scientific">Cladocopium goreaui</name>
    <dbReference type="NCBI Taxonomy" id="2562237"/>
    <lineage>
        <taxon>Eukaryota</taxon>
        <taxon>Sar</taxon>
        <taxon>Alveolata</taxon>
        <taxon>Dinophyceae</taxon>
        <taxon>Suessiales</taxon>
        <taxon>Symbiodiniaceae</taxon>
        <taxon>Cladocopium</taxon>
    </lineage>
</organism>
<gene>
    <name evidence="2" type="ORF">C1SCF055_LOCUS43638</name>
</gene>
<feature type="region of interest" description="Disordered" evidence="1">
    <location>
        <begin position="1"/>
        <end position="53"/>
    </location>
</feature>
<evidence type="ECO:0000313" key="4">
    <source>
        <dbReference type="Proteomes" id="UP001152797"/>
    </source>
</evidence>
<dbReference type="AlphaFoldDB" id="A0A9P1M3B9"/>
<evidence type="ECO:0000313" key="2">
    <source>
        <dbReference type="EMBL" id="CAI4019117.1"/>
    </source>
</evidence>
<dbReference type="Proteomes" id="UP001152797">
    <property type="component" value="Unassembled WGS sequence"/>
</dbReference>
<evidence type="ECO:0000256" key="1">
    <source>
        <dbReference type="SAM" id="MobiDB-lite"/>
    </source>
</evidence>
<reference evidence="3" key="2">
    <citation type="submission" date="2024-04" db="EMBL/GenBank/DDBJ databases">
        <authorList>
            <person name="Chen Y."/>
            <person name="Shah S."/>
            <person name="Dougan E. K."/>
            <person name="Thang M."/>
            <person name="Chan C."/>
        </authorList>
    </citation>
    <scope>NUCLEOTIDE SEQUENCE [LARGE SCALE GENOMIC DNA]</scope>
</reference>
<proteinExistence type="predicted"/>
<dbReference type="EMBL" id="CAMXCT020006733">
    <property type="protein sequence ID" value="CAL1172492.1"/>
    <property type="molecule type" value="Genomic_DNA"/>
</dbReference>
<comment type="caution">
    <text evidence="2">The sequence shown here is derived from an EMBL/GenBank/DDBJ whole genome shotgun (WGS) entry which is preliminary data.</text>
</comment>
<feature type="compositionally biased region" description="Polar residues" evidence="1">
    <location>
        <begin position="1"/>
        <end position="13"/>
    </location>
</feature>
<dbReference type="EMBL" id="CAMXCT010006733">
    <property type="protein sequence ID" value="CAI4019117.1"/>
    <property type="molecule type" value="Genomic_DNA"/>
</dbReference>
<sequence length="185" mass="19693">MERPATAQSTSTCRSGQSVGSRQSRSAAGSITSNASKGELMIVPPRLRQPRTPDTTVLPQAGAFSVTGLPGYTGYVPGKVSGNVHALTFQKANERAMVEGHLRNTGQVPRIYAGRSFDGPAPGAEVPGYTGFVPGRYANNVIGSTFAKGAELAFLVKNQQMTERLHRVQCYRQGDRPSSSLTPIQ</sequence>
<dbReference type="EMBL" id="CAMXCT030006733">
    <property type="protein sequence ID" value="CAL4806429.1"/>
    <property type="molecule type" value="Genomic_DNA"/>
</dbReference>
<feature type="compositionally biased region" description="Low complexity" evidence="1">
    <location>
        <begin position="14"/>
        <end position="30"/>
    </location>
</feature>
<accession>A0A9P1M3B9</accession>
<reference evidence="2" key="1">
    <citation type="submission" date="2022-10" db="EMBL/GenBank/DDBJ databases">
        <authorList>
            <person name="Chen Y."/>
            <person name="Dougan E. K."/>
            <person name="Chan C."/>
            <person name="Rhodes N."/>
            <person name="Thang M."/>
        </authorList>
    </citation>
    <scope>NUCLEOTIDE SEQUENCE</scope>
</reference>
<dbReference type="OrthoDB" id="2019884at2759"/>
<evidence type="ECO:0000313" key="3">
    <source>
        <dbReference type="EMBL" id="CAL1172492.1"/>
    </source>
</evidence>